<dbReference type="Proteomes" id="UP001148737">
    <property type="component" value="Unassembled WGS sequence"/>
</dbReference>
<evidence type="ECO:0000313" key="1">
    <source>
        <dbReference type="EMBL" id="KAJ3498205.1"/>
    </source>
</evidence>
<name>A0ACC1R605_9HYPO</name>
<accession>A0ACC1R605</accession>
<organism evidence="1 2">
    <name type="scientific">Lecanicillium saksenae</name>
    <dbReference type="NCBI Taxonomy" id="468837"/>
    <lineage>
        <taxon>Eukaryota</taxon>
        <taxon>Fungi</taxon>
        <taxon>Dikarya</taxon>
        <taxon>Ascomycota</taxon>
        <taxon>Pezizomycotina</taxon>
        <taxon>Sordariomycetes</taxon>
        <taxon>Hypocreomycetidae</taxon>
        <taxon>Hypocreales</taxon>
        <taxon>Cordycipitaceae</taxon>
        <taxon>Lecanicillium</taxon>
    </lineage>
</organism>
<proteinExistence type="predicted"/>
<gene>
    <name evidence="1" type="ORF">NLG97_g1306</name>
</gene>
<keyword evidence="2" id="KW-1185">Reference proteome</keyword>
<comment type="caution">
    <text evidence="1">The sequence shown here is derived from an EMBL/GenBank/DDBJ whole genome shotgun (WGS) entry which is preliminary data.</text>
</comment>
<evidence type="ECO:0000313" key="2">
    <source>
        <dbReference type="Proteomes" id="UP001148737"/>
    </source>
</evidence>
<sequence length="214" mass="23153">MSVTHHTPEWSRRLNVRSTGLFKKAAELTKLENVRVTILVSSNAYCYSFLGHGADDWSGLHQLVSTQSDKVATLDDFTTVSQRNAKRFQAASSTAISLRAANDAAPNLLAKRLAALEEELRTITVATVLPKADRSRRSPLVSEQGEAPAQRCSTPCTTEMIPEPHETPMPTQTALDASCSTPDAAGLAVNRIMSAGDGRVQKRTAPGRRALGRK</sequence>
<dbReference type="EMBL" id="JANAKD010000064">
    <property type="protein sequence ID" value="KAJ3498205.1"/>
    <property type="molecule type" value="Genomic_DNA"/>
</dbReference>
<reference evidence="1" key="1">
    <citation type="submission" date="2022-07" db="EMBL/GenBank/DDBJ databases">
        <title>Genome Sequence of Lecanicillium saksenae.</title>
        <authorList>
            <person name="Buettner E."/>
        </authorList>
    </citation>
    <scope>NUCLEOTIDE SEQUENCE</scope>
    <source>
        <strain evidence="1">VT-O1</strain>
    </source>
</reference>
<protein>
    <submittedName>
        <fullName evidence="1">Uncharacterized protein</fullName>
    </submittedName>
</protein>